<evidence type="ECO:0000256" key="1">
    <source>
        <dbReference type="ARBA" id="ARBA00004141"/>
    </source>
</evidence>
<name>A0A6A6ISZ6_9PLEO</name>
<dbReference type="EMBL" id="ML987191">
    <property type="protein sequence ID" value="KAF2253614.1"/>
    <property type="molecule type" value="Genomic_DNA"/>
</dbReference>
<gene>
    <name evidence="8" type="ORF">BU26DRAFT_418174</name>
</gene>
<feature type="transmembrane region" description="Helical" evidence="6">
    <location>
        <begin position="29"/>
        <end position="49"/>
    </location>
</feature>
<dbReference type="GeneID" id="54576568"/>
<protein>
    <recommendedName>
        <fullName evidence="7">Rhodopsin domain-containing protein</fullName>
    </recommendedName>
</protein>
<evidence type="ECO:0000256" key="4">
    <source>
        <dbReference type="ARBA" id="ARBA00023136"/>
    </source>
</evidence>
<comment type="similarity">
    <text evidence="5">Belongs to the SAT4 family.</text>
</comment>
<feature type="transmembrane region" description="Helical" evidence="6">
    <location>
        <begin position="110"/>
        <end position="130"/>
    </location>
</feature>
<dbReference type="Proteomes" id="UP000800094">
    <property type="component" value="Unassembled WGS sequence"/>
</dbReference>
<dbReference type="OrthoDB" id="444631at2759"/>
<evidence type="ECO:0000259" key="7">
    <source>
        <dbReference type="Pfam" id="PF20684"/>
    </source>
</evidence>
<feature type="domain" description="Rhodopsin" evidence="7">
    <location>
        <begin position="14"/>
        <end position="199"/>
    </location>
</feature>
<organism evidence="8 9">
    <name type="scientific">Trematosphaeria pertusa</name>
    <dbReference type="NCBI Taxonomy" id="390896"/>
    <lineage>
        <taxon>Eukaryota</taxon>
        <taxon>Fungi</taxon>
        <taxon>Dikarya</taxon>
        <taxon>Ascomycota</taxon>
        <taxon>Pezizomycotina</taxon>
        <taxon>Dothideomycetes</taxon>
        <taxon>Pleosporomycetidae</taxon>
        <taxon>Pleosporales</taxon>
        <taxon>Massarineae</taxon>
        <taxon>Trematosphaeriaceae</taxon>
        <taxon>Trematosphaeria</taxon>
    </lineage>
</organism>
<sequence length="200" mass="22425">MGAFLPLATIALVLRIVSRVKFSHVGADDISIIIAYVLYVGLNIATVFATKYGLGIHIWDVDYPRTGISMQKCGFSSQVLYPASQGFTKLSILLFLARVVPSTSRWRKRIWTIAAFVVCQEMAFTITLFLQCRPTSYYWDKAMNPPGTCINQPAFYYVDASINICTDLVILSLPWFIFSSLQVPRRKKYALLAICSVGCL</sequence>
<accession>A0A6A6ISZ6</accession>
<dbReference type="PANTHER" id="PTHR33048">
    <property type="entry name" value="PTH11-LIKE INTEGRAL MEMBRANE PROTEIN (AFU_ORTHOLOGUE AFUA_5G11245)"/>
    <property type="match status" value="1"/>
</dbReference>
<keyword evidence="9" id="KW-1185">Reference proteome</keyword>
<dbReference type="AlphaFoldDB" id="A0A6A6ISZ6"/>
<evidence type="ECO:0000313" key="9">
    <source>
        <dbReference type="Proteomes" id="UP000800094"/>
    </source>
</evidence>
<dbReference type="PANTHER" id="PTHR33048:SF47">
    <property type="entry name" value="INTEGRAL MEMBRANE PROTEIN-RELATED"/>
    <property type="match status" value="1"/>
</dbReference>
<feature type="transmembrane region" description="Helical" evidence="6">
    <location>
        <begin position="154"/>
        <end position="178"/>
    </location>
</feature>
<dbReference type="Pfam" id="PF20684">
    <property type="entry name" value="Fung_rhodopsin"/>
    <property type="match status" value="1"/>
</dbReference>
<evidence type="ECO:0000256" key="5">
    <source>
        <dbReference type="ARBA" id="ARBA00038359"/>
    </source>
</evidence>
<keyword evidence="3 6" id="KW-1133">Transmembrane helix</keyword>
<proteinExistence type="inferred from homology"/>
<evidence type="ECO:0000256" key="6">
    <source>
        <dbReference type="SAM" id="Phobius"/>
    </source>
</evidence>
<keyword evidence="2 6" id="KW-0812">Transmembrane</keyword>
<keyword evidence="4 6" id="KW-0472">Membrane</keyword>
<evidence type="ECO:0000256" key="2">
    <source>
        <dbReference type="ARBA" id="ARBA00022692"/>
    </source>
</evidence>
<evidence type="ECO:0000313" key="8">
    <source>
        <dbReference type="EMBL" id="KAF2253614.1"/>
    </source>
</evidence>
<comment type="subcellular location">
    <subcellularLocation>
        <location evidence="1">Membrane</location>
        <topology evidence="1">Multi-pass membrane protein</topology>
    </subcellularLocation>
</comment>
<dbReference type="GO" id="GO:0016020">
    <property type="term" value="C:membrane"/>
    <property type="evidence" value="ECO:0007669"/>
    <property type="project" value="UniProtKB-SubCell"/>
</dbReference>
<reference evidence="8" key="1">
    <citation type="journal article" date="2020" name="Stud. Mycol.">
        <title>101 Dothideomycetes genomes: a test case for predicting lifestyles and emergence of pathogens.</title>
        <authorList>
            <person name="Haridas S."/>
            <person name="Albert R."/>
            <person name="Binder M."/>
            <person name="Bloem J."/>
            <person name="Labutti K."/>
            <person name="Salamov A."/>
            <person name="Andreopoulos B."/>
            <person name="Baker S."/>
            <person name="Barry K."/>
            <person name="Bills G."/>
            <person name="Bluhm B."/>
            <person name="Cannon C."/>
            <person name="Castanera R."/>
            <person name="Culley D."/>
            <person name="Daum C."/>
            <person name="Ezra D."/>
            <person name="Gonzalez J."/>
            <person name="Henrissat B."/>
            <person name="Kuo A."/>
            <person name="Liang C."/>
            <person name="Lipzen A."/>
            <person name="Lutzoni F."/>
            <person name="Magnuson J."/>
            <person name="Mondo S."/>
            <person name="Nolan M."/>
            <person name="Ohm R."/>
            <person name="Pangilinan J."/>
            <person name="Park H.-J."/>
            <person name="Ramirez L."/>
            <person name="Alfaro M."/>
            <person name="Sun H."/>
            <person name="Tritt A."/>
            <person name="Yoshinaga Y."/>
            <person name="Zwiers L.-H."/>
            <person name="Turgeon B."/>
            <person name="Goodwin S."/>
            <person name="Spatafora J."/>
            <person name="Crous P."/>
            <person name="Grigoriev I."/>
        </authorList>
    </citation>
    <scope>NUCLEOTIDE SEQUENCE</scope>
    <source>
        <strain evidence="8">CBS 122368</strain>
    </source>
</reference>
<dbReference type="InterPro" id="IPR052337">
    <property type="entry name" value="SAT4-like"/>
</dbReference>
<evidence type="ECO:0000256" key="3">
    <source>
        <dbReference type="ARBA" id="ARBA00022989"/>
    </source>
</evidence>
<dbReference type="InterPro" id="IPR049326">
    <property type="entry name" value="Rhodopsin_dom_fungi"/>
</dbReference>
<dbReference type="RefSeq" id="XP_033688618.1">
    <property type="nucleotide sequence ID" value="XM_033823238.1"/>
</dbReference>